<feature type="compositionally biased region" description="Basic and acidic residues" evidence="1">
    <location>
        <begin position="641"/>
        <end position="650"/>
    </location>
</feature>
<feature type="transmembrane region" description="Helical" evidence="2">
    <location>
        <begin position="128"/>
        <end position="148"/>
    </location>
</feature>
<feature type="compositionally biased region" description="Basic and acidic residues" evidence="1">
    <location>
        <begin position="716"/>
        <end position="727"/>
    </location>
</feature>
<reference evidence="4" key="1">
    <citation type="submission" date="2016-12" db="EMBL/GenBank/DDBJ databases">
        <title>The genomes of Aspergillus section Nigri reveals drivers in fungal speciation.</title>
        <authorList>
            <consortium name="DOE Joint Genome Institute"/>
            <person name="Vesth T.C."/>
            <person name="Nybo J."/>
            <person name="Theobald S."/>
            <person name="Brandl J."/>
            <person name="Frisvad J.C."/>
            <person name="Nielsen K.F."/>
            <person name="Lyhne E.K."/>
            <person name="Kogle M.E."/>
            <person name="Kuo A."/>
            <person name="Riley R."/>
            <person name="Clum A."/>
            <person name="Nolan M."/>
            <person name="Lipzen A."/>
            <person name="Salamov A."/>
            <person name="Henrissat B."/>
            <person name="Wiebenga A."/>
            <person name="De vries R.P."/>
            <person name="Grigoriev I.V."/>
            <person name="Mortensen U.H."/>
            <person name="Andersen M.R."/>
            <person name="Baker S.E."/>
        </authorList>
    </citation>
    <scope>NUCLEOTIDE SEQUENCE</scope>
    <source>
        <strain evidence="4">CBS 122712</strain>
    </source>
</reference>
<dbReference type="EMBL" id="MSFU01000007">
    <property type="protein sequence ID" value="PWY77673.1"/>
    <property type="molecule type" value="Genomic_DNA"/>
</dbReference>
<feature type="compositionally biased region" description="Basic and acidic residues" evidence="1">
    <location>
        <begin position="489"/>
        <end position="503"/>
    </location>
</feature>
<dbReference type="Proteomes" id="UP000246171">
    <property type="component" value="Unassembled WGS sequence"/>
</dbReference>
<feature type="region of interest" description="Disordered" evidence="1">
    <location>
        <begin position="489"/>
        <end position="730"/>
    </location>
</feature>
<feature type="compositionally biased region" description="Acidic residues" evidence="1">
    <location>
        <begin position="545"/>
        <end position="554"/>
    </location>
</feature>
<feature type="compositionally biased region" description="Basic and acidic residues" evidence="1">
    <location>
        <begin position="680"/>
        <end position="709"/>
    </location>
</feature>
<dbReference type="InterPro" id="IPR022226">
    <property type="entry name" value="DUF3752"/>
</dbReference>
<sequence>MPLLYVRAVVPFEAGANATDVLINEVHFNRTALNYYHYTLFSNGTLSNGTDCYLAFNQFQPHMNENGTFVNGTSCYAPIRDMGRHASAGLAFAFMFAFAIVFTLINMRKHSRRYLPADRRWTLLGRRAKWIWMLFIAACGTISCFMSIDVDRGYIVSVPLILQSVFYTLLTPGMMAAVWEAVRHWGSWQERQIYDRDPYAFQVSSSRQGQEFVLPLVFYGCALANFVLTVPRSWTAIEMQRSLDQQLNEAKPVATDVRWRAAGFVAVAGVLVICYSLEHSIYRYRARPTSTIGQLLFYLNAAPSQFLIAIVLLGIKIGYAIASAFDWTISPLRYGVDSGWFYGLGYTPVLLLLILFNICGFCELNEDKALIVQRDEFNHAVADAVGVGQRKPSWWKKSRTFVRELSDHHRRRGSQQDDRDMSRFVEMGIIKPREQPQEDEPKPETWVTTRTASQGSESTAVAHTESNLESSPPYVEYTLQQELSRDFSTEAEISQRRNSEQRKYAAGPSLPPTSEDDSSKRRKVIGPAPPPPSASADANTSDNSSSDDDSDDDFGPSLPPPEGTVSSVPDTGATQPARSETTSEAPKAPQRDAWMLEPIDGSNRNSRVDPTKLRNRKFQTGRGANTTPSAGGLDVSWTETPEQKMKRLQDEVLGVQTRPTAPDAGDSAGGARGAQPSRAMQEKIHRFNEEKRKEEAKARDAERKKKKDGEEEEDDPSARAFDKEKDMSLSSKITHAQRREMMNKAADFGSRFTSVCDDWRPDAAQLLYANGRFGQAHLPEQPTLITSLVGSDSITCCSIPRLMVPRKGPVMPSQVVAAAR</sequence>
<dbReference type="Pfam" id="PF12572">
    <property type="entry name" value="DUF3752"/>
    <property type="match status" value="1"/>
</dbReference>
<proteinExistence type="predicted"/>
<dbReference type="Pfam" id="PF10361">
    <property type="entry name" value="DUF2434"/>
    <property type="match status" value="1"/>
</dbReference>
<name>A0A317VTN0_ASPEC</name>
<feature type="compositionally biased region" description="Polar residues" evidence="1">
    <location>
        <begin position="446"/>
        <end position="470"/>
    </location>
</feature>
<feature type="domain" description="DUF3752" evidence="3">
    <location>
        <begin position="603"/>
        <end position="753"/>
    </location>
</feature>
<keyword evidence="2" id="KW-0472">Membrane</keyword>
<dbReference type="PANTHER" id="PTHR46370:SF1">
    <property type="entry name" value="GPALPP MOTIFS-CONTAINING PROTEIN 1"/>
    <property type="match status" value="1"/>
</dbReference>
<keyword evidence="5" id="KW-1185">Reference proteome</keyword>
<evidence type="ECO:0000256" key="1">
    <source>
        <dbReference type="SAM" id="MobiDB-lite"/>
    </source>
</evidence>
<feature type="compositionally biased region" description="Low complexity" evidence="1">
    <location>
        <begin position="534"/>
        <end position="544"/>
    </location>
</feature>
<feature type="transmembrane region" description="Helical" evidence="2">
    <location>
        <begin position="212"/>
        <end position="237"/>
    </location>
</feature>
<feature type="transmembrane region" description="Helical" evidence="2">
    <location>
        <begin position="297"/>
        <end position="321"/>
    </location>
</feature>
<dbReference type="InterPro" id="IPR018830">
    <property type="entry name" value="DUF2434"/>
</dbReference>
<feature type="region of interest" description="Disordered" evidence="1">
    <location>
        <begin position="429"/>
        <end position="473"/>
    </location>
</feature>
<dbReference type="AlphaFoldDB" id="A0A317VTN0"/>
<comment type="caution">
    <text evidence="4">The sequence shown here is derived from an EMBL/GenBank/DDBJ whole genome shotgun (WGS) entry which is preliminary data.</text>
</comment>
<evidence type="ECO:0000259" key="3">
    <source>
        <dbReference type="Pfam" id="PF12572"/>
    </source>
</evidence>
<feature type="transmembrane region" description="Helical" evidence="2">
    <location>
        <begin position="341"/>
        <end position="364"/>
    </location>
</feature>
<dbReference type="OrthoDB" id="5308502at2759"/>
<dbReference type="GeneID" id="37055860"/>
<dbReference type="RefSeq" id="XP_025390054.1">
    <property type="nucleotide sequence ID" value="XM_025533898.1"/>
</dbReference>
<dbReference type="VEuPathDB" id="FungiDB:BO83DRAFT_406775"/>
<organism evidence="4 5">
    <name type="scientific">Aspergillus eucalypticola (strain CBS 122712 / IBT 29274)</name>
    <dbReference type="NCBI Taxonomy" id="1448314"/>
    <lineage>
        <taxon>Eukaryota</taxon>
        <taxon>Fungi</taxon>
        <taxon>Dikarya</taxon>
        <taxon>Ascomycota</taxon>
        <taxon>Pezizomycotina</taxon>
        <taxon>Eurotiomycetes</taxon>
        <taxon>Eurotiomycetidae</taxon>
        <taxon>Eurotiales</taxon>
        <taxon>Aspergillaceae</taxon>
        <taxon>Aspergillus</taxon>
        <taxon>Aspergillus subgen. Circumdati</taxon>
    </lineage>
</organism>
<evidence type="ECO:0000313" key="5">
    <source>
        <dbReference type="Proteomes" id="UP000246171"/>
    </source>
</evidence>
<dbReference type="InterPro" id="IPR046331">
    <property type="entry name" value="GPAM1-like"/>
</dbReference>
<keyword evidence="2" id="KW-1133">Transmembrane helix</keyword>
<keyword evidence="2" id="KW-0812">Transmembrane</keyword>
<gene>
    <name evidence="4" type="ORF">BO83DRAFT_406775</name>
</gene>
<evidence type="ECO:0000256" key="2">
    <source>
        <dbReference type="SAM" id="Phobius"/>
    </source>
</evidence>
<protein>
    <recommendedName>
        <fullName evidence="3">DUF3752 domain-containing protein</fullName>
    </recommendedName>
</protein>
<accession>A0A317VTN0</accession>
<dbReference type="PANTHER" id="PTHR46370">
    <property type="entry name" value="GPALPP MOTIFS-CONTAINING PROTEIN 1"/>
    <property type="match status" value="1"/>
</dbReference>
<feature type="transmembrane region" description="Helical" evidence="2">
    <location>
        <begin position="257"/>
        <end position="277"/>
    </location>
</feature>
<feature type="transmembrane region" description="Helical" evidence="2">
    <location>
        <begin position="160"/>
        <end position="182"/>
    </location>
</feature>
<feature type="transmembrane region" description="Helical" evidence="2">
    <location>
        <begin position="86"/>
        <end position="107"/>
    </location>
</feature>
<feature type="compositionally biased region" description="Polar residues" evidence="1">
    <location>
        <begin position="564"/>
        <end position="584"/>
    </location>
</feature>
<evidence type="ECO:0000313" key="4">
    <source>
        <dbReference type="EMBL" id="PWY77673.1"/>
    </source>
</evidence>
<feature type="compositionally biased region" description="Basic and acidic residues" evidence="1">
    <location>
        <begin position="431"/>
        <end position="443"/>
    </location>
</feature>